<sequence>MIKLSFSGKMFQLANHIVLSLAAILCILPMVHILAVSFSSDYATTANLVKFWPIGFTMNAYEKALNSNNFLIAFKVSVLRTVLGTVLTMFLTMLAAYSMSKEDLYFKGRTLYAWFFVFTMLFHGGLIPTYLVVQKLGLTNSLLALILPSAVNVFNVVLMMNFFRGIPKELQEAAMMDGAGHFRILFTIYMPISLPSIATLSLFTMVFHWNAWFDGMIYMNKAELFPLATFLQALIASFDFTKIGLNPEDLEKLSERSLKSALIFIGTVPILLVYPFLQKYFVKGMTLGSVKE</sequence>
<dbReference type="STRING" id="1850517.A8708_23150"/>
<evidence type="ECO:0000259" key="8">
    <source>
        <dbReference type="PROSITE" id="PS50928"/>
    </source>
</evidence>
<dbReference type="Gene3D" id="1.10.3720.10">
    <property type="entry name" value="MetI-like"/>
    <property type="match status" value="1"/>
</dbReference>
<dbReference type="InterPro" id="IPR000515">
    <property type="entry name" value="MetI-like"/>
</dbReference>
<feature type="transmembrane region" description="Helical" evidence="7">
    <location>
        <begin position="143"/>
        <end position="163"/>
    </location>
</feature>
<feature type="transmembrane region" description="Helical" evidence="7">
    <location>
        <begin position="70"/>
        <end position="99"/>
    </location>
</feature>
<evidence type="ECO:0000256" key="2">
    <source>
        <dbReference type="ARBA" id="ARBA00022448"/>
    </source>
</evidence>
<gene>
    <name evidence="9" type="ORF">A8708_23150</name>
</gene>
<evidence type="ECO:0000313" key="10">
    <source>
        <dbReference type="Proteomes" id="UP000078454"/>
    </source>
</evidence>
<evidence type="ECO:0000256" key="1">
    <source>
        <dbReference type="ARBA" id="ARBA00004651"/>
    </source>
</evidence>
<protein>
    <submittedName>
        <fullName evidence="9">ABC transporter permease</fullName>
    </submittedName>
</protein>
<evidence type="ECO:0000256" key="4">
    <source>
        <dbReference type="ARBA" id="ARBA00022692"/>
    </source>
</evidence>
<dbReference type="OrthoDB" id="9810086at2"/>
<comment type="subcellular location">
    <subcellularLocation>
        <location evidence="1 7">Cell membrane</location>
        <topology evidence="1 7">Multi-pass membrane protein</topology>
    </subcellularLocation>
</comment>
<dbReference type="PANTHER" id="PTHR43744">
    <property type="entry name" value="ABC TRANSPORTER PERMEASE PROTEIN MG189-RELATED-RELATED"/>
    <property type="match status" value="1"/>
</dbReference>
<dbReference type="PROSITE" id="PS50928">
    <property type="entry name" value="ABC_TM1"/>
    <property type="match status" value="1"/>
</dbReference>
<comment type="similarity">
    <text evidence="7">Belongs to the binding-protein-dependent transport system permease family.</text>
</comment>
<dbReference type="SUPFAM" id="SSF161098">
    <property type="entry name" value="MetI-like"/>
    <property type="match status" value="1"/>
</dbReference>
<keyword evidence="2 7" id="KW-0813">Transport</keyword>
<evidence type="ECO:0000256" key="6">
    <source>
        <dbReference type="ARBA" id="ARBA00023136"/>
    </source>
</evidence>
<keyword evidence="3" id="KW-1003">Cell membrane</keyword>
<dbReference type="CDD" id="cd06261">
    <property type="entry name" value="TM_PBP2"/>
    <property type="match status" value="1"/>
</dbReference>
<dbReference type="AlphaFoldDB" id="A0A198ANE0"/>
<keyword evidence="10" id="KW-1185">Reference proteome</keyword>
<feature type="transmembrane region" description="Helical" evidence="7">
    <location>
        <begin position="184"/>
        <end position="212"/>
    </location>
</feature>
<feature type="transmembrane region" description="Helical" evidence="7">
    <location>
        <begin position="111"/>
        <end position="131"/>
    </location>
</feature>
<dbReference type="InterPro" id="IPR035906">
    <property type="entry name" value="MetI-like_sf"/>
</dbReference>
<evidence type="ECO:0000313" key="9">
    <source>
        <dbReference type="EMBL" id="OAS23059.1"/>
    </source>
</evidence>
<comment type="caution">
    <text evidence="9">The sequence shown here is derived from an EMBL/GenBank/DDBJ whole genome shotgun (WGS) entry which is preliminary data.</text>
</comment>
<dbReference type="GO" id="GO:0005886">
    <property type="term" value="C:plasma membrane"/>
    <property type="evidence" value="ECO:0007669"/>
    <property type="project" value="UniProtKB-SubCell"/>
</dbReference>
<dbReference type="RefSeq" id="WP_068661908.1">
    <property type="nucleotide sequence ID" value="NZ_LYPB01000042.1"/>
</dbReference>
<dbReference type="Pfam" id="PF00528">
    <property type="entry name" value="BPD_transp_1"/>
    <property type="match status" value="1"/>
</dbReference>
<dbReference type="GO" id="GO:0055085">
    <property type="term" value="P:transmembrane transport"/>
    <property type="evidence" value="ECO:0007669"/>
    <property type="project" value="InterPro"/>
</dbReference>
<keyword evidence="6 7" id="KW-0472">Membrane</keyword>
<dbReference type="EMBL" id="LYPB01000042">
    <property type="protein sequence ID" value="OAS23059.1"/>
    <property type="molecule type" value="Genomic_DNA"/>
</dbReference>
<organism evidence="9 10">
    <name type="scientific">Paenibacillus oryzisoli</name>
    <dbReference type="NCBI Taxonomy" id="1850517"/>
    <lineage>
        <taxon>Bacteria</taxon>
        <taxon>Bacillati</taxon>
        <taxon>Bacillota</taxon>
        <taxon>Bacilli</taxon>
        <taxon>Bacillales</taxon>
        <taxon>Paenibacillaceae</taxon>
        <taxon>Paenibacillus</taxon>
    </lineage>
</organism>
<proteinExistence type="inferred from homology"/>
<accession>A0A198ANE0</accession>
<reference evidence="9 10" key="1">
    <citation type="submission" date="2016-05" db="EMBL/GenBank/DDBJ databases">
        <title>Paenibacillus sp. 1ZS3-15 nov., isolated from the rhizosphere soil.</title>
        <authorList>
            <person name="Zhang X.X."/>
            <person name="Zhang J."/>
        </authorList>
    </citation>
    <scope>NUCLEOTIDE SEQUENCE [LARGE SCALE GENOMIC DNA]</scope>
    <source>
        <strain evidence="9 10">1ZS3-15</strain>
    </source>
</reference>
<keyword evidence="5 7" id="KW-1133">Transmembrane helix</keyword>
<keyword evidence="4 7" id="KW-0812">Transmembrane</keyword>
<evidence type="ECO:0000256" key="5">
    <source>
        <dbReference type="ARBA" id="ARBA00022989"/>
    </source>
</evidence>
<name>A0A198ANE0_9BACL</name>
<feature type="transmembrane region" description="Helical" evidence="7">
    <location>
        <begin position="257"/>
        <end position="277"/>
    </location>
</feature>
<evidence type="ECO:0000256" key="7">
    <source>
        <dbReference type="RuleBase" id="RU363032"/>
    </source>
</evidence>
<feature type="domain" description="ABC transmembrane type-1" evidence="8">
    <location>
        <begin position="74"/>
        <end position="274"/>
    </location>
</feature>
<dbReference type="Proteomes" id="UP000078454">
    <property type="component" value="Unassembled WGS sequence"/>
</dbReference>
<evidence type="ECO:0000256" key="3">
    <source>
        <dbReference type="ARBA" id="ARBA00022475"/>
    </source>
</evidence>
<dbReference type="PANTHER" id="PTHR43744:SF9">
    <property type="entry name" value="POLYGALACTURONAN_RHAMNOGALACTURONAN TRANSPORT SYSTEM PERMEASE PROTEIN YTCP"/>
    <property type="match status" value="1"/>
</dbReference>